<evidence type="ECO:0000256" key="2">
    <source>
        <dbReference type="ARBA" id="ARBA00012404"/>
    </source>
</evidence>
<dbReference type="SMART" id="SM00830">
    <property type="entry name" value="CM_2"/>
    <property type="match status" value="1"/>
</dbReference>
<accession>A0ABX2FCS3</accession>
<feature type="chain" id="PRO_5046168422" description="chorismate mutase" evidence="5">
    <location>
        <begin position="25"/>
        <end position="192"/>
    </location>
</feature>
<evidence type="ECO:0000259" key="6">
    <source>
        <dbReference type="PROSITE" id="PS51168"/>
    </source>
</evidence>
<dbReference type="EMBL" id="JAAATY010000023">
    <property type="protein sequence ID" value="NRN68954.1"/>
    <property type="molecule type" value="Genomic_DNA"/>
</dbReference>
<evidence type="ECO:0000256" key="4">
    <source>
        <dbReference type="ARBA" id="ARBA00023235"/>
    </source>
</evidence>
<organism evidence="7 8">
    <name type="scientific">Kibdelosporangium persicum</name>
    <dbReference type="NCBI Taxonomy" id="2698649"/>
    <lineage>
        <taxon>Bacteria</taxon>
        <taxon>Bacillati</taxon>
        <taxon>Actinomycetota</taxon>
        <taxon>Actinomycetes</taxon>
        <taxon>Pseudonocardiales</taxon>
        <taxon>Pseudonocardiaceae</taxon>
        <taxon>Kibdelosporangium</taxon>
    </lineage>
</organism>
<dbReference type="PANTHER" id="PTHR38041">
    <property type="entry name" value="CHORISMATE MUTASE"/>
    <property type="match status" value="1"/>
</dbReference>
<dbReference type="Pfam" id="PF01817">
    <property type="entry name" value="CM_2"/>
    <property type="match status" value="1"/>
</dbReference>
<sequence length="192" mass="21298">MRIRFLVIAAMTAVTFGGAGKAVAAPAIAPVGPFGPLAELVVRRVLLGDFVAAAKYGTGQPIDDPVREQKILDTVTAESVRLGMPPEPSVRFFRAQIEASKVVQRGLFSRWERHPGQRPVRKPDLATEVRPRLDELTMELLRELHATLQLRRPNVVCGIWRVEAETSADIVHRLDKLHRRAVAVSMRPICQS</sequence>
<gene>
    <name evidence="7" type="ORF">GC106_62100</name>
</gene>
<evidence type="ECO:0000256" key="5">
    <source>
        <dbReference type="SAM" id="SignalP"/>
    </source>
</evidence>
<evidence type="ECO:0000256" key="1">
    <source>
        <dbReference type="ARBA" id="ARBA00004817"/>
    </source>
</evidence>
<dbReference type="Gene3D" id="1.20.59.10">
    <property type="entry name" value="Chorismate mutase"/>
    <property type="match status" value="1"/>
</dbReference>
<feature type="domain" description="Chorismate mutase" evidence="6">
    <location>
        <begin position="1"/>
        <end position="108"/>
    </location>
</feature>
<evidence type="ECO:0000313" key="8">
    <source>
        <dbReference type="Proteomes" id="UP000763557"/>
    </source>
</evidence>
<dbReference type="Proteomes" id="UP000763557">
    <property type="component" value="Unassembled WGS sequence"/>
</dbReference>
<dbReference type="InterPro" id="IPR002701">
    <property type="entry name" value="CM_II_prokaryot"/>
</dbReference>
<dbReference type="InterPro" id="IPR036979">
    <property type="entry name" value="CM_dom_sf"/>
</dbReference>
<proteinExistence type="predicted"/>
<dbReference type="InterPro" id="IPR008240">
    <property type="entry name" value="Chorismate_mutase_periplasmic"/>
</dbReference>
<dbReference type="PROSITE" id="PS51168">
    <property type="entry name" value="CHORISMATE_MUT_2"/>
    <property type="match status" value="1"/>
</dbReference>
<keyword evidence="8" id="KW-1185">Reference proteome</keyword>
<comment type="pathway">
    <text evidence="1">Metabolic intermediate biosynthesis; prephenate biosynthesis; prephenate from chorismate: step 1/1.</text>
</comment>
<keyword evidence="4" id="KW-0413">Isomerase</keyword>
<name>A0ABX2FCS3_9PSEU</name>
<protein>
    <recommendedName>
        <fullName evidence="2">chorismate mutase</fullName>
        <ecNumber evidence="2">5.4.99.5</ecNumber>
    </recommendedName>
</protein>
<comment type="caution">
    <text evidence="7">The sequence shown here is derived from an EMBL/GenBank/DDBJ whole genome shotgun (WGS) entry which is preliminary data.</text>
</comment>
<dbReference type="InterPro" id="IPR051331">
    <property type="entry name" value="Chorismate_mutase-related"/>
</dbReference>
<dbReference type="PANTHER" id="PTHR38041:SF2">
    <property type="entry name" value="SECRETED CHORISMATE MUTASE"/>
    <property type="match status" value="1"/>
</dbReference>
<dbReference type="SUPFAM" id="SSF48600">
    <property type="entry name" value="Chorismate mutase II"/>
    <property type="match status" value="1"/>
</dbReference>
<dbReference type="NCBIfam" id="TIGR01806">
    <property type="entry name" value="CM_mono2"/>
    <property type="match status" value="1"/>
</dbReference>
<reference evidence="7 8" key="1">
    <citation type="submission" date="2020-01" db="EMBL/GenBank/DDBJ databases">
        <title>Kibdelosporangium persica a novel Actinomycetes from a hot desert in Iran.</title>
        <authorList>
            <person name="Safaei N."/>
            <person name="Zaburannyi N."/>
            <person name="Mueller R."/>
            <person name="Wink J."/>
        </authorList>
    </citation>
    <scope>NUCLEOTIDE SEQUENCE [LARGE SCALE GENOMIC DNA]</scope>
    <source>
        <strain evidence="7 8">4NS15</strain>
    </source>
</reference>
<evidence type="ECO:0000256" key="3">
    <source>
        <dbReference type="ARBA" id="ARBA00022729"/>
    </source>
</evidence>
<evidence type="ECO:0000313" key="7">
    <source>
        <dbReference type="EMBL" id="NRN68954.1"/>
    </source>
</evidence>
<dbReference type="InterPro" id="IPR036263">
    <property type="entry name" value="Chorismate_II_sf"/>
</dbReference>
<dbReference type="EC" id="5.4.99.5" evidence="2"/>
<dbReference type="RefSeq" id="WP_173138588.1">
    <property type="nucleotide sequence ID" value="NZ_CBCSGW010000029.1"/>
</dbReference>
<keyword evidence="3 5" id="KW-0732">Signal</keyword>
<feature type="signal peptide" evidence="5">
    <location>
        <begin position="1"/>
        <end position="24"/>
    </location>
</feature>